<comment type="caution">
    <text evidence="1">The sequence shown here is derived from an EMBL/GenBank/DDBJ whole genome shotgun (WGS) entry which is preliminary data.</text>
</comment>
<proteinExistence type="predicted"/>
<evidence type="ECO:0000313" key="2">
    <source>
        <dbReference type="Proteomes" id="UP001234297"/>
    </source>
</evidence>
<evidence type="ECO:0000313" key="1">
    <source>
        <dbReference type="EMBL" id="KAJ8645221.1"/>
    </source>
</evidence>
<sequence length="69" mass="7761">MDGSIDRSRKRREGKPEFLGICLPSDLNRFDELKALSAGKFLPSQNFKLPDAVTLDLPGKCRDRNALEL</sequence>
<keyword evidence="2" id="KW-1185">Reference proteome</keyword>
<gene>
    <name evidence="1" type="ORF">MRB53_006969</name>
</gene>
<name>A0ACC2MHK0_PERAE</name>
<organism evidence="1 2">
    <name type="scientific">Persea americana</name>
    <name type="common">Avocado</name>
    <dbReference type="NCBI Taxonomy" id="3435"/>
    <lineage>
        <taxon>Eukaryota</taxon>
        <taxon>Viridiplantae</taxon>
        <taxon>Streptophyta</taxon>
        <taxon>Embryophyta</taxon>
        <taxon>Tracheophyta</taxon>
        <taxon>Spermatophyta</taxon>
        <taxon>Magnoliopsida</taxon>
        <taxon>Magnoliidae</taxon>
        <taxon>Laurales</taxon>
        <taxon>Lauraceae</taxon>
        <taxon>Persea</taxon>
    </lineage>
</organism>
<dbReference type="Proteomes" id="UP001234297">
    <property type="component" value="Chromosome 2"/>
</dbReference>
<accession>A0ACC2MHK0</accession>
<dbReference type="EMBL" id="CM056810">
    <property type="protein sequence ID" value="KAJ8645221.1"/>
    <property type="molecule type" value="Genomic_DNA"/>
</dbReference>
<protein>
    <submittedName>
        <fullName evidence="1">Uncharacterized protein</fullName>
    </submittedName>
</protein>
<reference evidence="1 2" key="1">
    <citation type="journal article" date="2022" name="Hortic Res">
        <title>A haplotype resolved chromosomal level avocado genome allows analysis of novel avocado genes.</title>
        <authorList>
            <person name="Nath O."/>
            <person name="Fletcher S.J."/>
            <person name="Hayward A."/>
            <person name="Shaw L.M."/>
            <person name="Masouleh A.K."/>
            <person name="Furtado A."/>
            <person name="Henry R.J."/>
            <person name="Mitter N."/>
        </authorList>
    </citation>
    <scope>NUCLEOTIDE SEQUENCE [LARGE SCALE GENOMIC DNA]</scope>
    <source>
        <strain evidence="2">cv. Hass</strain>
    </source>
</reference>